<dbReference type="SUPFAM" id="SSF52540">
    <property type="entry name" value="P-loop containing nucleoside triphosphate hydrolases"/>
    <property type="match status" value="1"/>
</dbReference>
<dbReference type="InterPro" id="IPR006571">
    <property type="entry name" value="TLDc_dom"/>
</dbReference>
<reference evidence="4" key="1">
    <citation type="submission" date="2025-08" db="UniProtKB">
        <authorList>
            <consortium name="Ensembl"/>
        </authorList>
    </citation>
    <scope>IDENTIFICATION</scope>
</reference>
<dbReference type="PANTHER" id="PTHR14241:SF2">
    <property type="entry name" value="INTERFERON-INDUCED PROTEIN 44-LIKE"/>
    <property type="match status" value="1"/>
</dbReference>
<dbReference type="Gene3D" id="3.40.50.300">
    <property type="entry name" value="P-loop containing nucleotide triphosphate hydrolases"/>
    <property type="match status" value="1"/>
</dbReference>
<evidence type="ECO:0000256" key="2">
    <source>
        <dbReference type="SAM" id="Phobius"/>
    </source>
</evidence>
<organism evidence="4 5">
    <name type="scientific">Sus scrofa</name>
    <name type="common">Pig</name>
    <dbReference type="NCBI Taxonomy" id="9823"/>
    <lineage>
        <taxon>Eukaryota</taxon>
        <taxon>Metazoa</taxon>
        <taxon>Chordata</taxon>
        <taxon>Craniata</taxon>
        <taxon>Vertebrata</taxon>
        <taxon>Euteleostomi</taxon>
        <taxon>Mammalia</taxon>
        <taxon>Eutheria</taxon>
        <taxon>Laurasiatheria</taxon>
        <taxon>Artiodactyla</taxon>
        <taxon>Suina</taxon>
        <taxon>Suidae</taxon>
        <taxon>Sus</taxon>
    </lineage>
</organism>
<dbReference type="InterPro" id="IPR027417">
    <property type="entry name" value="P-loop_NTPase"/>
</dbReference>
<dbReference type="Ensembl" id="ENSSSCT00025084714.1">
    <property type="protein sequence ID" value="ENSSSCP00025036848.1"/>
    <property type="gene ID" value="ENSSSCG00025061852.1"/>
</dbReference>
<evidence type="ECO:0000259" key="3">
    <source>
        <dbReference type="PROSITE" id="PS51886"/>
    </source>
</evidence>
<proteinExistence type="inferred from homology"/>
<feature type="domain" description="TLDc" evidence="3">
    <location>
        <begin position="77"/>
        <end position="235"/>
    </location>
</feature>
<evidence type="ECO:0000256" key="1">
    <source>
        <dbReference type="ARBA" id="ARBA00009243"/>
    </source>
</evidence>
<evidence type="ECO:0000313" key="5">
    <source>
        <dbReference type="Proteomes" id="UP000694727"/>
    </source>
</evidence>
<keyword evidence="2" id="KW-0812">Transmembrane</keyword>
<accession>A0A8D0T0P1</accession>
<keyword evidence="2" id="KW-1133">Transmembrane helix</keyword>
<protein>
    <recommendedName>
        <fullName evidence="3">TLDc domain-containing protein</fullName>
    </recommendedName>
</protein>
<dbReference type="PROSITE" id="PS51886">
    <property type="entry name" value="TLDC"/>
    <property type="match status" value="1"/>
</dbReference>
<dbReference type="Proteomes" id="UP000694727">
    <property type="component" value="Unplaced"/>
</dbReference>
<sequence>MYWRIYFIYFFLFLAYIFQNCSALKCREIYLLFEFFRTTLTSAVFFISLSLRFPFYIFQNFLFLKSVLLSTIQPFNDLMTPRLTWNEEKSLQKLLGNVSLRLLYKSSVHGNSFGTMLNKCSCQGSTILMVYLPNNVFGIFVLESYPEMSEHLKKPTTSFLLSFQKNKIMEMTAAFFNSTVDLIDNKLRFNFSQVQYVLLRSNTQNIFIPRLLGEKLGLTYDFKSQYTEYEVFRVEGMKDEPGYINRIAGATPHRDSLLAELRAYRPYADLVSEIRILLLGPVGSGKSSFFNSVKSIFRGHLTRQAIVGSDISSITEKVSYFRISQGFYLNADDSWSLYSGISETNR</sequence>
<dbReference type="AlphaFoldDB" id="A0A8D0T0P1"/>
<feature type="transmembrane region" description="Helical" evidence="2">
    <location>
        <begin position="39"/>
        <end position="58"/>
    </location>
</feature>
<keyword evidence="2" id="KW-0472">Membrane</keyword>
<name>A0A8D0T0P1_PIG</name>
<evidence type="ECO:0000313" key="4">
    <source>
        <dbReference type="Ensembl" id="ENSSSCP00025036848.1"/>
    </source>
</evidence>
<dbReference type="Pfam" id="PF07534">
    <property type="entry name" value="TLD"/>
    <property type="match status" value="1"/>
</dbReference>
<comment type="similarity">
    <text evidence="1">Belongs to the IFI44 family.</text>
</comment>
<dbReference type="PANTHER" id="PTHR14241">
    <property type="entry name" value="INTERFERON-INDUCED PROTEIN 44"/>
    <property type="match status" value="1"/>
</dbReference>